<evidence type="ECO:0000313" key="2">
    <source>
        <dbReference type="EMBL" id="MBX29768.1"/>
    </source>
</evidence>
<dbReference type="AlphaFoldDB" id="A0A2P2MHR0"/>
<keyword evidence="1" id="KW-1133">Transmembrane helix</keyword>
<dbReference type="EMBL" id="GGEC01049284">
    <property type="protein sequence ID" value="MBX29768.1"/>
    <property type="molecule type" value="Transcribed_RNA"/>
</dbReference>
<feature type="transmembrane region" description="Helical" evidence="1">
    <location>
        <begin position="12"/>
        <end position="37"/>
    </location>
</feature>
<name>A0A2P2MHR0_RHIMU</name>
<sequence length="45" mass="5281">MVLLLIHMLQCIPMVAFMLIHPFLRVLILLVLLQCLLRMALSRHL</sequence>
<evidence type="ECO:0000256" key="1">
    <source>
        <dbReference type="SAM" id="Phobius"/>
    </source>
</evidence>
<proteinExistence type="predicted"/>
<keyword evidence="1" id="KW-0812">Transmembrane</keyword>
<protein>
    <submittedName>
        <fullName evidence="2">DNA-binding protein EMBP-1</fullName>
    </submittedName>
</protein>
<dbReference type="GO" id="GO:0003677">
    <property type="term" value="F:DNA binding"/>
    <property type="evidence" value="ECO:0007669"/>
    <property type="project" value="UniProtKB-KW"/>
</dbReference>
<keyword evidence="1" id="KW-0472">Membrane</keyword>
<accession>A0A2P2MHR0</accession>
<organism evidence="2">
    <name type="scientific">Rhizophora mucronata</name>
    <name type="common">Asiatic mangrove</name>
    <dbReference type="NCBI Taxonomy" id="61149"/>
    <lineage>
        <taxon>Eukaryota</taxon>
        <taxon>Viridiplantae</taxon>
        <taxon>Streptophyta</taxon>
        <taxon>Embryophyta</taxon>
        <taxon>Tracheophyta</taxon>
        <taxon>Spermatophyta</taxon>
        <taxon>Magnoliopsida</taxon>
        <taxon>eudicotyledons</taxon>
        <taxon>Gunneridae</taxon>
        <taxon>Pentapetalae</taxon>
        <taxon>rosids</taxon>
        <taxon>fabids</taxon>
        <taxon>Malpighiales</taxon>
        <taxon>Rhizophoraceae</taxon>
        <taxon>Rhizophora</taxon>
    </lineage>
</organism>
<reference evidence="2" key="1">
    <citation type="submission" date="2018-02" db="EMBL/GenBank/DDBJ databases">
        <title>Rhizophora mucronata_Transcriptome.</title>
        <authorList>
            <person name="Meera S.P."/>
            <person name="Sreeshan A."/>
            <person name="Augustine A."/>
        </authorList>
    </citation>
    <scope>NUCLEOTIDE SEQUENCE</scope>
    <source>
        <tissue evidence="2">Leaf</tissue>
    </source>
</reference>
<keyword evidence="2" id="KW-0238">DNA-binding</keyword>